<evidence type="ECO:0008006" key="3">
    <source>
        <dbReference type="Google" id="ProtNLM"/>
    </source>
</evidence>
<organism evidence="1 2">
    <name type="scientific">Gimesia chilikensis</name>
    <dbReference type="NCBI Taxonomy" id="2605989"/>
    <lineage>
        <taxon>Bacteria</taxon>
        <taxon>Pseudomonadati</taxon>
        <taxon>Planctomycetota</taxon>
        <taxon>Planctomycetia</taxon>
        <taxon>Planctomycetales</taxon>
        <taxon>Planctomycetaceae</taxon>
        <taxon>Gimesia</taxon>
    </lineage>
</organism>
<keyword evidence="2" id="KW-1185">Reference proteome</keyword>
<evidence type="ECO:0000313" key="2">
    <source>
        <dbReference type="Proteomes" id="UP000320421"/>
    </source>
</evidence>
<dbReference type="AlphaFoldDB" id="A0A517PIL9"/>
<proteinExistence type="predicted"/>
<dbReference type="Proteomes" id="UP000320421">
    <property type="component" value="Chromosome"/>
</dbReference>
<dbReference type="OrthoDB" id="9787807at2"/>
<dbReference type="RefSeq" id="WP_145181041.1">
    <property type="nucleotide sequence ID" value="NZ_CP036266.1"/>
</dbReference>
<accession>A0A517PIL9</accession>
<dbReference type="Gene3D" id="3.40.50.150">
    <property type="entry name" value="Vaccinia Virus protein VP39"/>
    <property type="match status" value="1"/>
</dbReference>
<evidence type="ECO:0000313" key="1">
    <source>
        <dbReference type="EMBL" id="QDT19161.1"/>
    </source>
</evidence>
<protein>
    <recommendedName>
        <fullName evidence="3">SAM-dependent methyltransferase</fullName>
    </recommendedName>
</protein>
<gene>
    <name evidence="1" type="ORF">HG66A1_09250</name>
</gene>
<name>A0A517PIL9_9PLAN</name>
<reference evidence="1 2" key="1">
    <citation type="submission" date="2019-02" db="EMBL/GenBank/DDBJ databases">
        <title>Deep-cultivation of Planctomycetes and their phenomic and genomic characterization uncovers novel biology.</title>
        <authorList>
            <person name="Wiegand S."/>
            <person name="Jogler M."/>
            <person name="Boedeker C."/>
            <person name="Pinto D."/>
            <person name="Vollmers J."/>
            <person name="Rivas-Marin E."/>
            <person name="Kohn T."/>
            <person name="Peeters S.H."/>
            <person name="Heuer A."/>
            <person name="Rast P."/>
            <person name="Oberbeckmann S."/>
            <person name="Bunk B."/>
            <person name="Jeske O."/>
            <person name="Meyerdierks A."/>
            <person name="Storesund J.E."/>
            <person name="Kallscheuer N."/>
            <person name="Luecker S."/>
            <person name="Lage O.M."/>
            <person name="Pohl T."/>
            <person name="Merkel B.J."/>
            <person name="Hornburger P."/>
            <person name="Mueller R.-W."/>
            <person name="Bruemmer F."/>
            <person name="Labrenz M."/>
            <person name="Spormann A.M."/>
            <person name="Op den Camp H."/>
            <person name="Overmann J."/>
            <person name="Amann R."/>
            <person name="Jetten M.S.M."/>
            <person name="Mascher T."/>
            <person name="Medema M.H."/>
            <person name="Devos D.P."/>
            <person name="Kaster A.-K."/>
            <person name="Ovreas L."/>
            <person name="Rohde M."/>
            <person name="Galperin M.Y."/>
            <person name="Jogler C."/>
        </authorList>
    </citation>
    <scope>NUCLEOTIDE SEQUENCE [LARGE SCALE GENOMIC DNA]</scope>
    <source>
        <strain evidence="1 2">HG66A1</strain>
    </source>
</reference>
<dbReference type="EMBL" id="CP036266">
    <property type="protein sequence ID" value="QDT19161.1"/>
    <property type="molecule type" value="Genomic_DNA"/>
</dbReference>
<sequence length="227" mass="25597">MAFTLEQVVPWGRSFEEYRAMFDLGEADLAQRILGCGDGPASFNATLTRQGGAVVSVDPLYAFSAGEIGQRIDETFVTVLQQTRENAGEFVWEQIRSVEELGEIRRAAMQEFLADYPTGKAQGRYREAALPVLPFEEAAFDLAVCSHFLFLYSAHFSLEFHLASLRELCRVAREVRVFPLLELGARPSRYREPVVAELSAEGYDVQIRRVTYEFQKQGNEMLVISVP</sequence>
<dbReference type="InterPro" id="IPR029063">
    <property type="entry name" value="SAM-dependent_MTases_sf"/>
</dbReference>